<dbReference type="EMBL" id="WHNY01000093">
    <property type="protein sequence ID" value="NOU69589.1"/>
    <property type="molecule type" value="Genomic_DNA"/>
</dbReference>
<dbReference type="InterPro" id="IPR003834">
    <property type="entry name" value="Cyt_c_assmbl_TM_dom"/>
</dbReference>
<dbReference type="PANTHER" id="PTHR31272:SF4">
    <property type="entry name" value="CYTOCHROME C-TYPE BIOGENESIS PROTEIN HI_1454-RELATED"/>
    <property type="match status" value="1"/>
</dbReference>
<feature type="transmembrane region" description="Helical" evidence="8">
    <location>
        <begin position="69"/>
        <end position="92"/>
    </location>
</feature>
<feature type="transmembrane region" description="Helical" evidence="8">
    <location>
        <begin position="216"/>
        <end position="237"/>
    </location>
</feature>
<evidence type="ECO:0000256" key="1">
    <source>
        <dbReference type="ARBA" id="ARBA00004651"/>
    </source>
</evidence>
<evidence type="ECO:0000313" key="10">
    <source>
        <dbReference type="EMBL" id="NOU69589.1"/>
    </source>
</evidence>
<proteinExistence type="inferred from homology"/>
<dbReference type="InterPro" id="IPR036249">
    <property type="entry name" value="Thioredoxin-like_sf"/>
</dbReference>
<evidence type="ECO:0000256" key="3">
    <source>
        <dbReference type="ARBA" id="ARBA00022475"/>
    </source>
</evidence>
<feature type="domain" description="Thioredoxin" evidence="9">
    <location>
        <begin position="291"/>
        <end position="429"/>
    </location>
</feature>
<keyword evidence="7" id="KW-1015">Disulfide bond</keyword>
<feature type="transmembrane region" description="Helical" evidence="8">
    <location>
        <begin position="148"/>
        <end position="171"/>
    </location>
</feature>
<feature type="transmembrane region" description="Helical" evidence="8">
    <location>
        <begin position="104"/>
        <end position="128"/>
    </location>
</feature>
<dbReference type="InterPro" id="IPR013766">
    <property type="entry name" value="Thioredoxin_domain"/>
</dbReference>
<evidence type="ECO:0000256" key="8">
    <source>
        <dbReference type="SAM" id="Phobius"/>
    </source>
</evidence>
<comment type="subcellular location">
    <subcellularLocation>
        <location evidence="1">Cell membrane</location>
        <topology evidence="1">Multi-pass membrane protein</topology>
    </subcellularLocation>
</comment>
<evidence type="ECO:0000313" key="11">
    <source>
        <dbReference type="Proteomes" id="UP000653578"/>
    </source>
</evidence>
<comment type="caution">
    <text evidence="10">The sequence shown here is derived from an EMBL/GenBank/DDBJ whole genome shotgun (WGS) entry which is preliminary data.</text>
</comment>
<keyword evidence="3" id="KW-1003">Cell membrane</keyword>
<dbReference type="Gene3D" id="3.40.30.10">
    <property type="entry name" value="Glutaredoxin"/>
    <property type="match status" value="1"/>
</dbReference>
<evidence type="ECO:0000259" key="9">
    <source>
        <dbReference type="PROSITE" id="PS51352"/>
    </source>
</evidence>
<dbReference type="Proteomes" id="UP000653578">
    <property type="component" value="Unassembled WGS sequence"/>
</dbReference>
<dbReference type="CDD" id="cd02966">
    <property type="entry name" value="TlpA_like_family"/>
    <property type="match status" value="1"/>
</dbReference>
<reference evidence="10 11" key="1">
    <citation type="submission" date="2019-10" db="EMBL/GenBank/DDBJ databases">
        <title>Description of Paenibacillus humi sp. nov.</title>
        <authorList>
            <person name="Carlier A."/>
            <person name="Qi S."/>
        </authorList>
    </citation>
    <scope>NUCLEOTIDE SEQUENCE [LARGE SCALE GENOMIC DNA]</scope>
    <source>
        <strain evidence="10 11">LMG 31461</strain>
    </source>
</reference>
<name>A0ABX1XP33_9BACL</name>
<keyword evidence="4 8" id="KW-0812">Transmembrane</keyword>
<evidence type="ECO:0000256" key="4">
    <source>
        <dbReference type="ARBA" id="ARBA00022692"/>
    </source>
</evidence>
<evidence type="ECO:0000256" key="7">
    <source>
        <dbReference type="ARBA" id="ARBA00023157"/>
    </source>
</evidence>
<dbReference type="SUPFAM" id="SSF52833">
    <property type="entry name" value="Thioredoxin-like"/>
    <property type="match status" value="1"/>
</dbReference>
<comment type="similarity">
    <text evidence="2">Belongs to the DsbD family.</text>
</comment>
<sequence length="430" mass="47827">MGSRKAAHFAHFGQNDHGRRTDLDFILAFTAGLLSFISPCVLPLIPVYFSYIVGSSLTELVTNKGKSQVVYKSLFFILGFSLVFIGLGISVSSISKLFTSNLSIFRQIGGVVIILFGLHMTGIFKIKLLYSEKRLLTSGPSARKTGPFLVGMAFAVGWTPCIGPMLSTILIYAGSMETIQKGVLLLTAYSLGMAVPFVLSAFLVEHLSRLLKKVSKYLPIFSIVSGVIMIFMGLLVFTNRMEMINQSLSFLTSSYSISEKAAVESSSLQPAASNTESIEGGAMPDTLLLDTQEREKAIDFTVTDLQGQRVTLSDLKGKNVYINFWATWCKWCIKEMPDMEKVYHDYKDDNLVILAIDVGESQEKVSEYLKEHPYSFRVLLDPDKKVTQAYKLRSIPVSIFVDKQGRVAYNRVGTLTENQMRTVIKDLLIE</sequence>
<keyword evidence="5 8" id="KW-1133">Transmembrane helix</keyword>
<evidence type="ECO:0000256" key="5">
    <source>
        <dbReference type="ARBA" id="ARBA00022989"/>
    </source>
</evidence>
<organism evidence="10 11">
    <name type="scientific">Paenibacillus plantarum</name>
    <dbReference type="NCBI Taxonomy" id="2654975"/>
    <lineage>
        <taxon>Bacteria</taxon>
        <taxon>Bacillati</taxon>
        <taxon>Bacillota</taxon>
        <taxon>Bacilli</taxon>
        <taxon>Bacillales</taxon>
        <taxon>Paenibacillaceae</taxon>
        <taxon>Paenibacillus</taxon>
    </lineage>
</organism>
<keyword evidence="11" id="KW-1185">Reference proteome</keyword>
<accession>A0ABX1XP33</accession>
<evidence type="ECO:0000256" key="6">
    <source>
        <dbReference type="ARBA" id="ARBA00023136"/>
    </source>
</evidence>
<keyword evidence="6 8" id="KW-0472">Membrane</keyword>
<protein>
    <submittedName>
        <fullName evidence="10">Redoxin domain-containing protein</fullName>
    </submittedName>
</protein>
<dbReference type="PROSITE" id="PS51352">
    <property type="entry name" value="THIOREDOXIN_2"/>
    <property type="match status" value="1"/>
</dbReference>
<feature type="transmembrane region" description="Helical" evidence="8">
    <location>
        <begin position="183"/>
        <end position="204"/>
    </location>
</feature>
<dbReference type="Pfam" id="PF02683">
    <property type="entry name" value="DsbD_TM"/>
    <property type="match status" value="1"/>
</dbReference>
<dbReference type="InterPro" id="IPR000866">
    <property type="entry name" value="AhpC/TSA"/>
</dbReference>
<dbReference type="Pfam" id="PF00578">
    <property type="entry name" value="AhpC-TSA"/>
    <property type="match status" value="1"/>
</dbReference>
<dbReference type="PANTHER" id="PTHR31272">
    <property type="entry name" value="CYTOCHROME C-TYPE BIOGENESIS PROTEIN HI_1454-RELATED"/>
    <property type="match status" value="1"/>
</dbReference>
<gene>
    <name evidence="10" type="ORF">GC096_36840</name>
</gene>
<feature type="transmembrane region" description="Helical" evidence="8">
    <location>
        <begin position="25"/>
        <end position="49"/>
    </location>
</feature>
<dbReference type="InterPro" id="IPR051790">
    <property type="entry name" value="Cytochrome_c-biogenesis_DsbD"/>
</dbReference>
<evidence type="ECO:0000256" key="2">
    <source>
        <dbReference type="ARBA" id="ARBA00006143"/>
    </source>
</evidence>